<accession>W4KBL6</accession>
<dbReference type="EMBL" id="KI925457">
    <property type="protein sequence ID" value="ETW83124.1"/>
    <property type="molecule type" value="Genomic_DNA"/>
</dbReference>
<dbReference type="Gene3D" id="1.10.3210.50">
    <property type="match status" value="1"/>
</dbReference>
<dbReference type="GeneID" id="20670362"/>
<dbReference type="SMART" id="SM00471">
    <property type="entry name" value="HDc"/>
    <property type="match status" value="1"/>
</dbReference>
<dbReference type="AlphaFoldDB" id="W4KBL6"/>
<dbReference type="eggNOG" id="ENOG502QSR7">
    <property type="taxonomic scope" value="Eukaryota"/>
</dbReference>
<gene>
    <name evidence="2" type="ORF">HETIRDRAFT_316843</name>
</gene>
<reference evidence="2 3" key="1">
    <citation type="journal article" date="2012" name="New Phytol.">
        <title>Insight into trade-off between wood decay and parasitism from the genome of a fungal forest pathogen.</title>
        <authorList>
            <person name="Olson A."/>
            <person name="Aerts A."/>
            <person name="Asiegbu F."/>
            <person name="Belbahri L."/>
            <person name="Bouzid O."/>
            <person name="Broberg A."/>
            <person name="Canback B."/>
            <person name="Coutinho P.M."/>
            <person name="Cullen D."/>
            <person name="Dalman K."/>
            <person name="Deflorio G."/>
            <person name="van Diepen L.T."/>
            <person name="Dunand C."/>
            <person name="Duplessis S."/>
            <person name="Durling M."/>
            <person name="Gonthier P."/>
            <person name="Grimwood J."/>
            <person name="Fossdal C.G."/>
            <person name="Hansson D."/>
            <person name="Henrissat B."/>
            <person name="Hietala A."/>
            <person name="Himmelstrand K."/>
            <person name="Hoffmeister D."/>
            <person name="Hogberg N."/>
            <person name="James T.Y."/>
            <person name="Karlsson M."/>
            <person name="Kohler A."/>
            <person name="Kues U."/>
            <person name="Lee Y.H."/>
            <person name="Lin Y.C."/>
            <person name="Lind M."/>
            <person name="Lindquist E."/>
            <person name="Lombard V."/>
            <person name="Lucas S."/>
            <person name="Lunden K."/>
            <person name="Morin E."/>
            <person name="Murat C."/>
            <person name="Park J."/>
            <person name="Raffaello T."/>
            <person name="Rouze P."/>
            <person name="Salamov A."/>
            <person name="Schmutz J."/>
            <person name="Solheim H."/>
            <person name="Stahlberg J."/>
            <person name="Velez H."/>
            <person name="de Vries R.P."/>
            <person name="Wiebenga A."/>
            <person name="Woodward S."/>
            <person name="Yakovlev I."/>
            <person name="Garbelotto M."/>
            <person name="Martin F."/>
            <person name="Grigoriev I.V."/>
            <person name="Stenlid J."/>
        </authorList>
    </citation>
    <scope>NUCLEOTIDE SEQUENCE [LARGE SCALE GENOMIC DNA]</scope>
    <source>
        <strain evidence="2 3">TC 32-1</strain>
    </source>
</reference>
<keyword evidence="3" id="KW-1185">Reference proteome</keyword>
<dbReference type="CDD" id="cd00077">
    <property type="entry name" value="HDc"/>
    <property type="match status" value="1"/>
</dbReference>
<proteinExistence type="predicted"/>
<dbReference type="SUPFAM" id="SSF109604">
    <property type="entry name" value="HD-domain/PDEase-like"/>
    <property type="match status" value="1"/>
</dbReference>
<dbReference type="Proteomes" id="UP000030671">
    <property type="component" value="Unassembled WGS sequence"/>
</dbReference>
<feature type="domain" description="HD/PDEase" evidence="1">
    <location>
        <begin position="32"/>
        <end position="170"/>
    </location>
</feature>
<sequence length="239" mass="26915">MTVSETTYPTPDDAAAVRAAERLMEETMARYDPSHDAYHVRRVRKTALSLAQSVQSPSTPPDFLTVELAALLHDVLDKKYVPESAASDPYAYFLPFFQSLRALAPSIDLIADGRAKTIAKIVENVSWTTEKKLRNDGKWGEWHEHCIELHCTQDADRLDAIGAFGIMRCSAFSSATNRVLHAPSGDPIQNETAIQHFHDKLLHIRERMKTEPGKKLAERRHKLMLDFLSAVDEEYEAAL</sequence>
<dbReference type="PANTHER" id="PTHR33594">
    <property type="entry name" value="SUPERFAMILY HYDROLASE, PUTATIVE (AFU_ORTHOLOGUE AFUA_1G03035)-RELATED"/>
    <property type="match status" value="1"/>
</dbReference>
<dbReference type="HOGENOM" id="CLU_036524_2_0_1"/>
<dbReference type="InterPro" id="IPR003607">
    <property type="entry name" value="HD/PDEase_dom"/>
</dbReference>
<evidence type="ECO:0000259" key="1">
    <source>
        <dbReference type="SMART" id="SM00471"/>
    </source>
</evidence>
<evidence type="ECO:0000313" key="3">
    <source>
        <dbReference type="Proteomes" id="UP000030671"/>
    </source>
</evidence>
<dbReference type="KEGG" id="hir:HETIRDRAFT_316843"/>
<protein>
    <recommendedName>
        <fullName evidence="1">HD/PDEase domain-containing protein</fullName>
    </recommendedName>
</protein>
<name>W4KBL6_HETIT</name>
<organism evidence="2 3">
    <name type="scientific">Heterobasidion irregulare (strain TC 32-1)</name>
    <dbReference type="NCBI Taxonomy" id="747525"/>
    <lineage>
        <taxon>Eukaryota</taxon>
        <taxon>Fungi</taxon>
        <taxon>Dikarya</taxon>
        <taxon>Basidiomycota</taxon>
        <taxon>Agaricomycotina</taxon>
        <taxon>Agaricomycetes</taxon>
        <taxon>Russulales</taxon>
        <taxon>Bondarzewiaceae</taxon>
        <taxon>Heterobasidion</taxon>
        <taxon>Heterobasidion annosum species complex</taxon>
    </lineage>
</organism>
<evidence type="ECO:0000313" key="2">
    <source>
        <dbReference type="EMBL" id="ETW83124.1"/>
    </source>
</evidence>
<dbReference type="OrthoDB" id="16547at2759"/>
<dbReference type="PANTHER" id="PTHR33594:SF1">
    <property type="entry name" value="HD_PDEASE DOMAIN-CONTAINING PROTEIN"/>
    <property type="match status" value="1"/>
</dbReference>
<dbReference type="RefSeq" id="XP_009545407.1">
    <property type="nucleotide sequence ID" value="XM_009547112.1"/>
</dbReference>
<dbReference type="InParanoid" id="W4KBL6"/>